<dbReference type="EMBL" id="HBER01000213">
    <property type="protein sequence ID" value="CAD8522037.1"/>
    <property type="molecule type" value="Transcribed_RNA"/>
</dbReference>
<proteinExistence type="predicted"/>
<sequence length="165" mass="18472">MSASQLQALRLMAGERVRVGRVRKPSLWGKVVRLQVEQVVRDVALAEAPEALADGDVALPTIEGFSVRTGEQVLVAPAQTPAPTLAGDATAAENDRRVRQRNARRHFWMRQAMWQLMYGHHVRYGYGHGYGGIGHGHYGAYGARKRYGGMGRRTVARRSVRQRRR</sequence>
<gene>
    <name evidence="1" type="ORF">CLEP1334_LOCUS112</name>
</gene>
<reference evidence="1" key="1">
    <citation type="submission" date="2021-01" db="EMBL/GenBank/DDBJ databases">
        <authorList>
            <person name="Corre E."/>
            <person name="Pelletier E."/>
            <person name="Niang G."/>
            <person name="Scheremetjew M."/>
            <person name="Finn R."/>
            <person name="Kale V."/>
            <person name="Holt S."/>
            <person name="Cochrane G."/>
            <person name="Meng A."/>
            <person name="Brown T."/>
            <person name="Cohen L."/>
        </authorList>
    </citation>
    <scope>NUCLEOTIDE SEQUENCE</scope>
    <source>
        <strain evidence="1">RCC1130</strain>
    </source>
</reference>
<evidence type="ECO:0000313" key="1">
    <source>
        <dbReference type="EMBL" id="CAD8522037.1"/>
    </source>
</evidence>
<accession>A0A7S0IHF0</accession>
<organism evidence="1">
    <name type="scientific">Calcidiscus leptoporus</name>
    <dbReference type="NCBI Taxonomy" id="127549"/>
    <lineage>
        <taxon>Eukaryota</taxon>
        <taxon>Haptista</taxon>
        <taxon>Haptophyta</taxon>
        <taxon>Prymnesiophyceae</taxon>
        <taxon>Coccolithales</taxon>
        <taxon>Calcidiscaceae</taxon>
        <taxon>Calcidiscus</taxon>
    </lineage>
</organism>
<name>A0A7S0IHF0_9EUKA</name>
<protein>
    <submittedName>
        <fullName evidence="1">Uncharacterized protein</fullName>
    </submittedName>
</protein>
<dbReference type="AlphaFoldDB" id="A0A7S0IHF0"/>